<evidence type="ECO:0000256" key="10">
    <source>
        <dbReference type="ARBA" id="ARBA00022824"/>
    </source>
</evidence>
<keyword evidence="8" id="KW-0677">Repeat</keyword>
<organism evidence="17 18">
    <name type="scientific">Chlamydomonas schloesseri</name>
    <dbReference type="NCBI Taxonomy" id="2026947"/>
    <lineage>
        <taxon>Eukaryota</taxon>
        <taxon>Viridiplantae</taxon>
        <taxon>Chlorophyta</taxon>
        <taxon>core chlorophytes</taxon>
        <taxon>Chlorophyceae</taxon>
        <taxon>CS clade</taxon>
        <taxon>Chlamydomonadales</taxon>
        <taxon>Chlamydomonadaceae</taxon>
        <taxon>Chlamydomonas</taxon>
    </lineage>
</organism>
<sequence>MKAETAGALVCALVGALVYVNTIPANFTFDDSFAVVYNGDVTQDSNPLWGLLQHDFWGQRIASDQSHKSFRPLTVLSFRLTRQAWSALPQRWRDAVLAYRSRMLLPDEDNEGAKRGLDPLLFHCCNVAWHALVSGLVCRLCYFLLLRRWSPTPLVLLAPLARTASSFSGKGAAAAKGAGQRAADAADTLSGIDSTGTSVGTSAGGNGPGLGRPSQLGLRKRGGATSTAAAPDAAATPTPWARQGAAVGAAGCCTRTGTRTRHGHDAVVVPWLAHSGARCPPSDPSPSLPPSSASPAPRSSSASLLRWPLSQLHVPAWFAGLAFATHPVHTEAVAGVVGQAELLCAALSIPAIMVYVSVAERAAAARLAATGSADARGAVGGARWRAAAAHWGGVAAATCLALAAALAKEIGITVLGFMLAADAVLVPLVVTAPPPRPKVPQVPGHMQQERGRQGQETKREQEQPSDVQRREDRMASEEADEGRAGGNAQAGSRRSLAARLARMAVWATVEEPKWLRLCVLVAAGLGYVKMRSAVAVDQLVRIYRKVENPIPFSTSPAERLLTTAHLHARYAGLLLWPQHLSADWSFACVPLVSRLQDPRNALSAALYAYLLAVALAAAPWGVLADWARALAAAAQGSDSRVSGGKEEEEDEEEDEEDEEERCQARGAELQRRRGRQARLWGARWRLLVVAGLLVGPYFPASNVLFYVGTFIGERLLYFPSIGYCLLLAELAALALGWAQGGDAGGGGGRSNSGEGGEAEQAAGANHDSAAVASQAGSAAGVLDGSVGSSHASSASGSRRSSSRGRRGQRGPAGAVVRALVYCAMAATLAGYSWRTWARNADWLTEERLFEAANRVCGDSAKVQLNMGILQRRKGDQAAALGHFRRARAIEPGYCEPAYWIGVTLINLGQPEGGLAELEAALSCKYVAAEAVKSLNTIFRVLHNSSPRDPTPILRWGLLLLRPELGQLAEGCDMIEQAAAMYAAVGRPQEAEGALGYCASAVRRLQEEEAAVAAGGSPAAEVAREVFGIVAEAARKKAPAPAKLLRCLEARTPLYRAVAVAHSSPALRAAAGKVQPAVRAATYRYLRQLEAAPYCRRAAATMALGGAAQVGSTPPHLHLLHMVQSSDPEDPWLQAEWGRVLLEVGRGQEAVMHLSVAAVLLHQQLERLQAGQRPTALSLELYGREQEEADPGEEDGLQGSAGPGSRAKKKGKKKGKGKGTADSSGASATSKEAQLTVREVLQGVARSLEDAARQRPPNACEMWGQAVEARRMLAVQALGGGNAAEYGQHQAALVAALGELQGLVAAGAAQPQCAAALSAAMGLRGGGG</sequence>
<evidence type="ECO:0000256" key="1">
    <source>
        <dbReference type="ARBA" id="ARBA00004141"/>
    </source>
</evidence>
<evidence type="ECO:0000256" key="13">
    <source>
        <dbReference type="PROSITE-ProRule" id="PRU00339"/>
    </source>
</evidence>
<keyword evidence="12 15" id="KW-0472">Membrane</keyword>
<keyword evidence="11 15" id="KW-1133">Transmembrane helix</keyword>
<feature type="region of interest" description="Disordered" evidence="14">
    <location>
        <begin position="743"/>
        <end position="766"/>
    </location>
</feature>
<feature type="region of interest" description="Disordered" evidence="14">
    <location>
        <begin position="193"/>
        <end position="242"/>
    </location>
</feature>
<evidence type="ECO:0000313" key="18">
    <source>
        <dbReference type="Proteomes" id="UP000613740"/>
    </source>
</evidence>
<feature type="region of interest" description="Disordered" evidence="14">
    <location>
        <begin position="277"/>
        <end position="300"/>
    </location>
</feature>
<dbReference type="UniPathway" id="UPA00378"/>
<feature type="compositionally biased region" description="Low complexity" evidence="14">
    <location>
        <begin position="224"/>
        <end position="242"/>
    </location>
</feature>
<evidence type="ECO:0000256" key="5">
    <source>
        <dbReference type="ARBA" id="ARBA00012839"/>
    </source>
</evidence>
<reference evidence="17" key="1">
    <citation type="journal article" date="2020" name="bioRxiv">
        <title>Comparative genomics of Chlamydomonas.</title>
        <authorList>
            <person name="Craig R.J."/>
            <person name="Hasan A.R."/>
            <person name="Ness R.W."/>
            <person name="Keightley P.D."/>
        </authorList>
    </citation>
    <scope>NUCLEOTIDE SEQUENCE</scope>
    <source>
        <strain evidence="17">CCAP 11/173</strain>
    </source>
</reference>
<evidence type="ECO:0000256" key="2">
    <source>
        <dbReference type="ARBA" id="ARBA00004240"/>
    </source>
</evidence>
<dbReference type="InterPro" id="IPR052346">
    <property type="entry name" value="O-mannosyl-transferase_TMTC"/>
</dbReference>
<feature type="region of interest" description="Disordered" evidence="14">
    <location>
        <begin position="1184"/>
        <end position="1232"/>
    </location>
</feature>
<dbReference type="PANTHER" id="PTHR44227">
    <property type="match status" value="1"/>
</dbReference>
<feature type="region of interest" description="Disordered" evidence="14">
    <location>
        <begin position="436"/>
        <end position="491"/>
    </location>
</feature>
<evidence type="ECO:0000256" key="14">
    <source>
        <dbReference type="SAM" id="MobiDB-lite"/>
    </source>
</evidence>
<dbReference type="EC" id="2.4.1.109" evidence="5"/>
<dbReference type="GO" id="GO:0030968">
    <property type="term" value="P:endoplasmic reticulum unfolded protein response"/>
    <property type="evidence" value="ECO:0007669"/>
    <property type="project" value="TreeGrafter"/>
</dbReference>
<name>A0A836B6S7_9CHLO</name>
<feature type="transmembrane region" description="Helical" evidence="15">
    <location>
        <begin position="682"/>
        <end position="700"/>
    </location>
</feature>
<feature type="compositionally biased region" description="Acidic residues" evidence="14">
    <location>
        <begin position="646"/>
        <end position="660"/>
    </location>
</feature>
<evidence type="ECO:0000256" key="9">
    <source>
        <dbReference type="ARBA" id="ARBA00022803"/>
    </source>
</evidence>
<dbReference type="InterPro" id="IPR011990">
    <property type="entry name" value="TPR-like_helical_dom_sf"/>
</dbReference>
<keyword evidence="9 13" id="KW-0802">TPR repeat</keyword>
<feature type="transmembrane region" description="Helical" evidence="15">
    <location>
        <begin position="720"/>
        <end position="738"/>
    </location>
</feature>
<dbReference type="GO" id="GO:0000030">
    <property type="term" value="F:mannosyltransferase activity"/>
    <property type="evidence" value="ECO:0007669"/>
    <property type="project" value="TreeGrafter"/>
</dbReference>
<keyword evidence="10" id="KW-0256">Endoplasmic reticulum</keyword>
<evidence type="ECO:0000259" key="16">
    <source>
        <dbReference type="Pfam" id="PF08409"/>
    </source>
</evidence>
<feature type="compositionally biased region" description="Low complexity" evidence="14">
    <location>
        <begin position="290"/>
        <end position="300"/>
    </location>
</feature>
<dbReference type="InterPro" id="IPR013618">
    <property type="entry name" value="TMTC_DUF1736"/>
</dbReference>
<dbReference type="GO" id="GO:0016020">
    <property type="term" value="C:membrane"/>
    <property type="evidence" value="ECO:0007669"/>
    <property type="project" value="UniProtKB-SubCell"/>
</dbReference>
<feature type="region of interest" description="Disordered" evidence="14">
    <location>
        <begin position="781"/>
        <end position="810"/>
    </location>
</feature>
<feature type="region of interest" description="Disordered" evidence="14">
    <location>
        <begin position="639"/>
        <end position="662"/>
    </location>
</feature>
<dbReference type="Pfam" id="PF08409">
    <property type="entry name" value="TMTC_DUF1736"/>
    <property type="match status" value="1"/>
</dbReference>
<feature type="repeat" description="TPR" evidence="13">
    <location>
        <begin position="860"/>
        <end position="893"/>
    </location>
</feature>
<dbReference type="SUPFAM" id="SSF48452">
    <property type="entry name" value="TPR-like"/>
    <property type="match status" value="1"/>
</dbReference>
<feature type="compositionally biased region" description="Low complexity" evidence="14">
    <location>
        <begin position="1219"/>
        <end position="1230"/>
    </location>
</feature>
<evidence type="ECO:0000313" key="17">
    <source>
        <dbReference type="EMBL" id="KAG2448974.1"/>
    </source>
</evidence>
<dbReference type="OrthoDB" id="19588at2759"/>
<feature type="compositionally biased region" description="Basic residues" evidence="14">
    <location>
        <begin position="1205"/>
        <end position="1216"/>
    </location>
</feature>
<comment type="subcellular location">
    <subcellularLocation>
        <location evidence="2">Endoplasmic reticulum</location>
    </subcellularLocation>
    <subcellularLocation>
        <location evidence="1">Membrane</location>
        <topology evidence="1">Multi-pass membrane protein</topology>
    </subcellularLocation>
</comment>
<feature type="domain" description="DUF1736" evidence="16">
    <location>
        <begin position="543"/>
        <end position="610"/>
    </location>
</feature>
<dbReference type="InterPro" id="IPR019734">
    <property type="entry name" value="TPR_rpt"/>
</dbReference>
<proteinExistence type="inferred from homology"/>
<evidence type="ECO:0000256" key="7">
    <source>
        <dbReference type="ARBA" id="ARBA00022692"/>
    </source>
</evidence>
<dbReference type="GO" id="GO:0005783">
    <property type="term" value="C:endoplasmic reticulum"/>
    <property type="evidence" value="ECO:0007669"/>
    <property type="project" value="UniProtKB-SubCell"/>
</dbReference>
<dbReference type="Gene3D" id="1.25.40.10">
    <property type="entry name" value="Tetratricopeptide repeat domain"/>
    <property type="match status" value="1"/>
</dbReference>
<evidence type="ECO:0000256" key="6">
    <source>
        <dbReference type="ARBA" id="ARBA00022679"/>
    </source>
</evidence>
<keyword evidence="7 15" id="KW-0812">Transmembrane</keyword>
<evidence type="ECO:0000256" key="12">
    <source>
        <dbReference type="ARBA" id="ARBA00023136"/>
    </source>
</evidence>
<feature type="compositionally biased region" description="Basic and acidic residues" evidence="14">
    <location>
        <begin position="447"/>
        <end position="476"/>
    </location>
</feature>
<dbReference type="PANTHER" id="PTHR44227:SF3">
    <property type="entry name" value="PROTEIN O-MANNOSYL-TRANSFERASE TMTC4"/>
    <property type="match status" value="1"/>
</dbReference>
<feature type="compositionally biased region" description="Low complexity" evidence="14">
    <location>
        <begin position="781"/>
        <end position="799"/>
    </location>
</feature>
<feature type="compositionally biased region" description="Gly residues" evidence="14">
    <location>
        <begin position="743"/>
        <end position="755"/>
    </location>
</feature>
<dbReference type="GO" id="GO:0035269">
    <property type="term" value="P:protein O-linked glycosylation via mannose"/>
    <property type="evidence" value="ECO:0007669"/>
    <property type="project" value="TreeGrafter"/>
</dbReference>
<keyword evidence="18" id="KW-1185">Reference proteome</keyword>
<comment type="pathway">
    <text evidence="3">Protein modification; protein glycosylation.</text>
</comment>
<feature type="transmembrane region" description="Helical" evidence="15">
    <location>
        <begin position="604"/>
        <end position="623"/>
    </location>
</feature>
<dbReference type="EMBL" id="JAEHOD010000015">
    <property type="protein sequence ID" value="KAG2448974.1"/>
    <property type="molecule type" value="Genomic_DNA"/>
</dbReference>
<protein>
    <recommendedName>
        <fullName evidence="5">dolichyl-phosphate-mannose--protein mannosyltransferase</fullName>
        <ecNumber evidence="5">2.4.1.109</ecNumber>
    </recommendedName>
</protein>
<evidence type="ECO:0000256" key="8">
    <source>
        <dbReference type="ARBA" id="ARBA00022737"/>
    </source>
</evidence>
<comment type="similarity">
    <text evidence="4">Belongs to the TMTC family.</text>
</comment>
<evidence type="ECO:0000256" key="3">
    <source>
        <dbReference type="ARBA" id="ARBA00004922"/>
    </source>
</evidence>
<comment type="caution">
    <text evidence="17">The sequence shown here is derived from an EMBL/GenBank/DDBJ whole genome shotgun (WGS) entry which is preliminary data.</text>
</comment>
<evidence type="ECO:0000256" key="11">
    <source>
        <dbReference type="ARBA" id="ARBA00022989"/>
    </source>
</evidence>
<dbReference type="Proteomes" id="UP000613740">
    <property type="component" value="Unassembled WGS sequence"/>
</dbReference>
<gene>
    <name evidence="17" type="ORF">HYH02_005728</name>
</gene>
<dbReference type="PROSITE" id="PS50005">
    <property type="entry name" value="TPR"/>
    <property type="match status" value="1"/>
</dbReference>
<accession>A0A836B6S7</accession>
<evidence type="ECO:0000256" key="4">
    <source>
        <dbReference type="ARBA" id="ARBA00007882"/>
    </source>
</evidence>
<feature type="compositionally biased region" description="Acidic residues" evidence="14">
    <location>
        <begin position="1186"/>
        <end position="1195"/>
    </location>
</feature>
<keyword evidence="6" id="KW-0808">Transferase</keyword>
<evidence type="ECO:0000256" key="15">
    <source>
        <dbReference type="SAM" id="Phobius"/>
    </source>
</evidence>